<evidence type="ECO:0000313" key="1">
    <source>
        <dbReference type="EMBL" id="KJE19344.1"/>
    </source>
</evidence>
<keyword evidence="2" id="KW-1185">Reference proteome</keyword>
<gene>
    <name evidence="1" type="ORF">FF36_06374</name>
</gene>
<proteinExistence type="predicted"/>
<protein>
    <submittedName>
        <fullName evidence="1">Uncharacterized protein</fullName>
    </submittedName>
</protein>
<dbReference type="EMBL" id="JYFN01000120">
    <property type="protein sequence ID" value="KJE19344.1"/>
    <property type="molecule type" value="Genomic_DNA"/>
</dbReference>
<reference evidence="2" key="1">
    <citation type="submission" date="2015-02" db="EMBL/GenBank/DDBJ databases">
        <title>Draft Genome of Frankia sp. CpI1-S.</title>
        <authorList>
            <person name="Oshone R.T."/>
            <person name="Ngom M."/>
            <person name="Ghodhbane-Gtari F."/>
            <person name="Gtari M."/>
            <person name="Morris K."/>
            <person name="Thomas K."/>
            <person name="Sen A."/>
            <person name="Tisa L.S."/>
        </authorList>
    </citation>
    <scope>NUCLEOTIDE SEQUENCE [LARGE SCALE GENOMIC DNA]</scope>
    <source>
        <strain evidence="2">CpI1-S</strain>
    </source>
</reference>
<sequence>MSRRARPAGRVPPPVLYAPWDRRLSADELPAVGPWAPDRDGVVLCYHSPGIHEGAPVVFQRIRIADVDSASLEMVAAAVVRDTEITTCTLYPRGTNLHHTGAAVAAANRLFHENPFPHINGPIITGAASTGAPDLSALHGYTRMIHDVQIVARNGSAESVEIWELRRVIYRSSDDLRAEIRP</sequence>
<dbReference type="Proteomes" id="UP000032545">
    <property type="component" value="Unassembled WGS sequence"/>
</dbReference>
<organism evidence="1 2">
    <name type="scientific">Frankia torreyi</name>
    <dbReference type="NCBI Taxonomy" id="1856"/>
    <lineage>
        <taxon>Bacteria</taxon>
        <taxon>Bacillati</taxon>
        <taxon>Actinomycetota</taxon>
        <taxon>Actinomycetes</taxon>
        <taxon>Frankiales</taxon>
        <taxon>Frankiaceae</taxon>
        <taxon>Frankia</taxon>
    </lineage>
</organism>
<comment type="caution">
    <text evidence="1">The sequence shown here is derived from an EMBL/GenBank/DDBJ whole genome shotgun (WGS) entry which is preliminary data.</text>
</comment>
<accession>A0A0D8B5Z8</accession>
<dbReference type="PATRIC" id="fig|1502723.3.peg.1069"/>
<dbReference type="AlphaFoldDB" id="A0A0D8B5Z8"/>
<name>A0A0D8B5Z8_9ACTN</name>
<reference evidence="1 2" key="2">
    <citation type="journal article" date="2016" name="Genome Announc.">
        <title>Permanent Draft Genome Sequences for Two Variants of Frankia sp. Strain CpI1, the First Frankia Strain Isolated from Root Nodules of Comptonia peregrina.</title>
        <authorList>
            <person name="Oshone R."/>
            <person name="Hurst S.G.IV."/>
            <person name="Abebe-Akele F."/>
            <person name="Simpson S."/>
            <person name="Morris K."/>
            <person name="Thomas W.K."/>
            <person name="Tisa L.S."/>
        </authorList>
    </citation>
    <scope>NUCLEOTIDE SEQUENCE [LARGE SCALE GENOMIC DNA]</scope>
    <source>
        <strain evidence="2">CpI1-S</strain>
    </source>
</reference>
<evidence type="ECO:0000313" key="2">
    <source>
        <dbReference type="Proteomes" id="UP000032545"/>
    </source>
</evidence>